<evidence type="ECO:0000313" key="3">
    <source>
        <dbReference type="Proteomes" id="UP000240509"/>
    </source>
</evidence>
<proteinExistence type="predicted"/>
<organism evidence="2 3">
    <name type="scientific">Alkalicoccus saliphilus</name>
    <dbReference type="NCBI Taxonomy" id="200989"/>
    <lineage>
        <taxon>Bacteria</taxon>
        <taxon>Bacillati</taxon>
        <taxon>Bacillota</taxon>
        <taxon>Bacilli</taxon>
        <taxon>Bacillales</taxon>
        <taxon>Bacillaceae</taxon>
        <taxon>Alkalicoccus</taxon>
    </lineage>
</organism>
<evidence type="ECO:0008006" key="4">
    <source>
        <dbReference type="Google" id="ProtNLM"/>
    </source>
</evidence>
<feature type="compositionally biased region" description="Basic and acidic residues" evidence="1">
    <location>
        <begin position="109"/>
        <end position="133"/>
    </location>
</feature>
<feature type="region of interest" description="Disordered" evidence="1">
    <location>
        <begin position="109"/>
        <end position="149"/>
    </location>
</feature>
<dbReference type="Gene3D" id="3.40.1360.10">
    <property type="match status" value="1"/>
</dbReference>
<dbReference type="AlphaFoldDB" id="A0A2T4U437"/>
<sequence>MFKWKDREGEVVGADRQGTQQMTNGGFMIDVGKNPKKIAVFELPIDLLSYRSMQKEKVKDTRMVSMGGVKIESVNHAVKDLRSQGHKIESIVPAVDNDKAGEQFHQKLKDHHGENRVVDHRPKNVKDWNDVRKQQATSPKKQQEPQMGM</sequence>
<name>A0A2T4U437_9BACI</name>
<dbReference type="RefSeq" id="WP_107585681.1">
    <property type="nucleotide sequence ID" value="NZ_PZJJ01000024.1"/>
</dbReference>
<dbReference type="EMBL" id="PZJJ01000024">
    <property type="protein sequence ID" value="PTL38125.1"/>
    <property type="molecule type" value="Genomic_DNA"/>
</dbReference>
<keyword evidence="3" id="KW-1185">Reference proteome</keyword>
<comment type="caution">
    <text evidence="2">The sequence shown here is derived from an EMBL/GenBank/DDBJ whole genome shotgun (WGS) entry which is preliminary data.</text>
</comment>
<dbReference type="Proteomes" id="UP000240509">
    <property type="component" value="Unassembled WGS sequence"/>
</dbReference>
<evidence type="ECO:0000256" key="1">
    <source>
        <dbReference type="SAM" id="MobiDB-lite"/>
    </source>
</evidence>
<gene>
    <name evidence="2" type="ORF">C6Y45_13095</name>
</gene>
<evidence type="ECO:0000313" key="2">
    <source>
        <dbReference type="EMBL" id="PTL38125.1"/>
    </source>
</evidence>
<protein>
    <recommendedName>
        <fullName evidence="4">DUF3991 domain-containing protein</fullName>
    </recommendedName>
</protein>
<reference evidence="2 3" key="1">
    <citation type="submission" date="2018-03" db="EMBL/GenBank/DDBJ databases">
        <title>Alkalicoccus saliphilus sp. nov., isolated from a mineral pool.</title>
        <authorList>
            <person name="Zhao B."/>
        </authorList>
    </citation>
    <scope>NUCLEOTIDE SEQUENCE [LARGE SCALE GENOMIC DNA]</scope>
    <source>
        <strain evidence="2 3">6AG</strain>
    </source>
</reference>
<dbReference type="OrthoDB" id="9803716at2"/>
<dbReference type="Pfam" id="PF13155">
    <property type="entry name" value="Toprim_2"/>
    <property type="match status" value="1"/>
</dbReference>
<accession>A0A2T4U437</accession>